<organism evidence="1 2">
    <name type="scientific">Drosophila gunungcola</name>
    <name type="common">fruit fly</name>
    <dbReference type="NCBI Taxonomy" id="103775"/>
    <lineage>
        <taxon>Eukaryota</taxon>
        <taxon>Metazoa</taxon>
        <taxon>Ecdysozoa</taxon>
        <taxon>Arthropoda</taxon>
        <taxon>Hexapoda</taxon>
        <taxon>Insecta</taxon>
        <taxon>Pterygota</taxon>
        <taxon>Neoptera</taxon>
        <taxon>Endopterygota</taxon>
        <taxon>Diptera</taxon>
        <taxon>Brachycera</taxon>
        <taxon>Muscomorpha</taxon>
        <taxon>Ephydroidea</taxon>
        <taxon>Drosophilidae</taxon>
        <taxon>Drosophila</taxon>
        <taxon>Sophophora</taxon>
    </lineage>
</organism>
<sequence>MYDHINAYKPAKLQCIQTGEAVVYHMAGLIKRFQKGRLSMVSDSKRLQSKYVLGMAKKSR</sequence>
<evidence type="ECO:0000313" key="2">
    <source>
        <dbReference type="Proteomes" id="UP001059596"/>
    </source>
</evidence>
<gene>
    <name evidence="1" type="ORF">M5D96_007763</name>
</gene>
<reference evidence="1" key="1">
    <citation type="journal article" date="2023" name="Genome Biol. Evol.">
        <title>Long-read-based Genome Assembly of Drosophila gunungcola Reveals Fewer Chemosensory Genes in Flower-breeding Species.</title>
        <authorList>
            <person name="Negi A."/>
            <person name="Liao B.Y."/>
            <person name="Yeh S.D."/>
        </authorList>
    </citation>
    <scope>NUCLEOTIDE SEQUENCE</scope>
    <source>
        <strain evidence="1">Sukarami</strain>
    </source>
</reference>
<name>A0A9P9YL87_9MUSC</name>
<dbReference type="Proteomes" id="UP001059596">
    <property type="component" value="Unassembled WGS sequence"/>
</dbReference>
<dbReference type="AlphaFoldDB" id="A0A9P9YL87"/>
<protein>
    <submittedName>
        <fullName evidence="1">Uncharacterized protein</fullName>
    </submittedName>
</protein>
<dbReference type="EMBL" id="JAMKOV010000006">
    <property type="protein sequence ID" value="KAI8039048.1"/>
    <property type="molecule type" value="Genomic_DNA"/>
</dbReference>
<comment type="caution">
    <text evidence="1">The sequence shown here is derived from an EMBL/GenBank/DDBJ whole genome shotgun (WGS) entry which is preliminary data.</text>
</comment>
<evidence type="ECO:0000313" key="1">
    <source>
        <dbReference type="EMBL" id="KAI8039048.1"/>
    </source>
</evidence>
<proteinExistence type="predicted"/>
<accession>A0A9P9YL87</accession>
<keyword evidence="2" id="KW-1185">Reference proteome</keyword>